<evidence type="ECO:0000313" key="10">
    <source>
        <dbReference type="Proteomes" id="UP000255279"/>
    </source>
</evidence>
<dbReference type="Proteomes" id="UP000190435">
    <property type="component" value="Unassembled WGS sequence"/>
</dbReference>
<dbReference type="Pfam" id="PF06629">
    <property type="entry name" value="MipA"/>
    <property type="match status" value="1"/>
</dbReference>
<feature type="signal peptide" evidence="6">
    <location>
        <begin position="1"/>
        <end position="22"/>
    </location>
</feature>
<accession>A0A1T0A8Z3</accession>
<dbReference type="RefSeq" id="WP_078275840.1">
    <property type="nucleotide sequence ID" value="NZ_MUXU01000017.1"/>
</dbReference>
<evidence type="ECO:0000256" key="2">
    <source>
        <dbReference type="ARBA" id="ARBA00005722"/>
    </source>
</evidence>
<feature type="chain" id="PRO_5036026430" evidence="6">
    <location>
        <begin position="23"/>
        <end position="256"/>
    </location>
</feature>
<evidence type="ECO:0000256" key="3">
    <source>
        <dbReference type="ARBA" id="ARBA00022729"/>
    </source>
</evidence>
<dbReference type="AlphaFoldDB" id="A0A1T0A8Z3"/>
<dbReference type="GO" id="GO:0009252">
    <property type="term" value="P:peptidoglycan biosynthetic process"/>
    <property type="evidence" value="ECO:0007669"/>
    <property type="project" value="TreeGrafter"/>
</dbReference>
<keyword evidence="3 6" id="KW-0732">Signal</keyword>
<keyword evidence="9" id="KW-1185">Reference proteome</keyword>
<comment type="similarity">
    <text evidence="2">Belongs to the MipA/OmpV family.</text>
</comment>
<dbReference type="Proteomes" id="UP000255279">
    <property type="component" value="Unassembled WGS sequence"/>
</dbReference>
<evidence type="ECO:0000256" key="1">
    <source>
        <dbReference type="ARBA" id="ARBA00004442"/>
    </source>
</evidence>
<dbReference type="EMBL" id="UGQE01000004">
    <property type="protein sequence ID" value="STZ14456.1"/>
    <property type="molecule type" value="Genomic_DNA"/>
</dbReference>
<dbReference type="GO" id="GO:0009279">
    <property type="term" value="C:cell outer membrane"/>
    <property type="evidence" value="ECO:0007669"/>
    <property type="project" value="UniProtKB-SubCell"/>
</dbReference>
<organism evidence="7 9">
    <name type="scientific">Moraxella caviae</name>
    <dbReference type="NCBI Taxonomy" id="34060"/>
    <lineage>
        <taxon>Bacteria</taxon>
        <taxon>Pseudomonadati</taxon>
        <taxon>Pseudomonadota</taxon>
        <taxon>Gammaproteobacteria</taxon>
        <taxon>Moraxellales</taxon>
        <taxon>Moraxellaceae</taxon>
        <taxon>Moraxella</taxon>
    </lineage>
</organism>
<dbReference type="PANTHER" id="PTHR38776">
    <property type="entry name" value="MLTA-INTERACTING PROTEIN-RELATED"/>
    <property type="match status" value="1"/>
</dbReference>
<dbReference type="EMBL" id="MUXU01000017">
    <property type="protein sequence ID" value="OOR92099.1"/>
    <property type="molecule type" value="Genomic_DNA"/>
</dbReference>
<proteinExistence type="inferred from homology"/>
<comment type="subcellular location">
    <subcellularLocation>
        <location evidence="1">Cell outer membrane</location>
    </subcellularLocation>
</comment>
<evidence type="ECO:0000256" key="5">
    <source>
        <dbReference type="ARBA" id="ARBA00023237"/>
    </source>
</evidence>
<sequence length="256" mass="28004">MKILAQLSLMTSACVLALAAHAQNLPTDDNARLRLGAVASFKSGGYDTDNNVGAAPLFLYDNNRVYLEGSEGGVYAYKDNENWLRAGLGFDGRSFDPDDAKTSQLQGMDKRKASANAYVSYMRITPVGGFEVKAATDILDRSGGQSVSLAHRSKFDFMNGDLTVYPKAGVTWYSDDYNQYYYGVSADEAARTGVSVYQADAGFSPFVSASAFYQINDRVSLFGNQKFEWLSSEQKRSPLTDSSVESSTNLGLLYQF</sequence>
<reference evidence="7 9" key="1">
    <citation type="submission" date="2017-02" db="EMBL/GenBank/DDBJ databases">
        <title>Draft genome sequence of Moraxella caviae CCUG 355 type strain.</title>
        <authorList>
            <person name="Engstrom-Jakobsson H."/>
            <person name="Salva-Serra F."/>
            <person name="Thorell K."/>
            <person name="Gonzales-Siles L."/>
            <person name="Karlsson R."/>
            <person name="Boulund F."/>
            <person name="Engstrand L."/>
            <person name="Moore E."/>
        </authorList>
    </citation>
    <scope>NUCLEOTIDE SEQUENCE [LARGE SCALE GENOMIC DNA]</scope>
    <source>
        <strain evidence="7 9">CCUG 355</strain>
    </source>
</reference>
<evidence type="ECO:0000256" key="6">
    <source>
        <dbReference type="SAM" id="SignalP"/>
    </source>
</evidence>
<gene>
    <name evidence="8" type="primary">mipA</name>
    <name evidence="7" type="ORF">B0181_02135</name>
    <name evidence="8" type="ORF">NCTC10293_02050</name>
</gene>
<reference evidence="8 10" key="2">
    <citation type="submission" date="2018-06" db="EMBL/GenBank/DDBJ databases">
        <authorList>
            <consortium name="Pathogen Informatics"/>
            <person name="Doyle S."/>
        </authorList>
    </citation>
    <scope>NUCLEOTIDE SEQUENCE [LARGE SCALE GENOMIC DNA]</scope>
    <source>
        <strain evidence="8 10">NCTC10293</strain>
    </source>
</reference>
<evidence type="ECO:0000313" key="7">
    <source>
        <dbReference type="EMBL" id="OOR92099.1"/>
    </source>
</evidence>
<evidence type="ECO:0000313" key="8">
    <source>
        <dbReference type="EMBL" id="STZ14456.1"/>
    </source>
</evidence>
<evidence type="ECO:0000256" key="4">
    <source>
        <dbReference type="ARBA" id="ARBA00023136"/>
    </source>
</evidence>
<dbReference type="InterPro" id="IPR010583">
    <property type="entry name" value="MipA"/>
</dbReference>
<keyword evidence="4" id="KW-0472">Membrane</keyword>
<keyword evidence="5" id="KW-0998">Cell outer membrane</keyword>
<protein>
    <submittedName>
        <fullName evidence="8">MltA-interacting protein</fullName>
    </submittedName>
</protein>
<evidence type="ECO:0000313" key="9">
    <source>
        <dbReference type="Proteomes" id="UP000190435"/>
    </source>
</evidence>
<name>A0A1T0A8Z3_9GAMM</name>
<dbReference type="PANTHER" id="PTHR38776:SF1">
    <property type="entry name" value="MLTA-INTERACTING PROTEIN-RELATED"/>
    <property type="match status" value="1"/>
</dbReference>
<dbReference type="STRING" id="34060.B0181_02135"/>